<feature type="region of interest" description="Disordered" evidence="1">
    <location>
        <begin position="66"/>
        <end position="102"/>
    </location>
</feature>
<evidence type="ECO:0000256" key="1">
    <source>
        <dbReference type="SAM" id="MobiDB-lite"/>
    </source>
</evidence>
<protein>
    <submittedName>
        <fullName evidence="2">Uncharacterized protein</fullName>
    </submittedName>
</protein>
<keyword evidence="3" id="KW-1185">Reference proteome</keyword>
<evidence type="ECO:0000313" key="3">
    <source>
        <dbReference type="Proteomes" id="UP000075901"/>
    </source>
</evidence>
<dbReference type="Proteomes" id="UP000075901">
    <property type="component" value="Unassembled WGS sequence"/>
</dbReference>
<reference evidence="2" key="2">
    <citation type="submission" date="2020-05" db="UniProtKB">
        <authorList>
            <consortium name="EnsemblMetazoa"/>
        </authorList>
    </citation>
    <scope>IDENTIFICATION</scope>
    <source>
        <strain evidence="2">maculatus3</strain>
    </source>
</reference>
<dbReference type="EnsemblMetazoa" id="AMAM001918-RA">
    <property type="protein sequence ID" value="AMAM001918-PA"/>
    <property type="gene ID" value="AMAM001918"/>
</dbReference>
<organism evidence="2 3">
    <name type="scientific">Anopheles maculatus</name>
    <dbReference type="NCBI Taxonomy" id="74869"/>
    <lineage>
        <taxon>Eukaryota</taxon>
        <taxon>Metazoa</taxon>
        <taxon>Ecdysozoa</taxon>
        <taxon>Arthropoda</taxon>
        <taxon>Hexapoda</taxon>
        <taxon>Insecta</taxon>
        <taxon>Pterygota</taxon>
        <taxon>Neoptera</taxon>
        <taxon>Endopterygota</taxon>
        <taxon>Diptera</taxon>
        <taxon>Nematocera</taxon>
        <taxon>Culicoidea</taxon>
        <taxon>Culicidae</taxon>
        <taxon>Anophelinae</taxon>
        <taxon>Anopheles</taxon>
        <taxon>Anopheles maculatus group</taxon>
    </lineage>
</organism>
<sequence>MDISLQHEHLQEYLQSAATNGNMTGPNPLGLGPNGSALFAGLDKNGTEVTITAPASRKEDACCFPSKFTGPGRPMNRKNKFRKSLGPFNRGKLNNKGKTRPQ</sequence>
<reference evidence="3" key="1">
    <citation type="submission" date="2013-09" db="EMBL/GenBank/DDBJ databases">
        <title>The Genome Sequence of Anopheles maculatus species B.</title>
        <authorList>
            <consortium name="The Broad Institute Genomics Platform"/>
            <person name="Neafsey D.E."/>
            <person name="Besansky N."/>
            <person name="Howell P."/>
            <person name="Walton C."/>
            <person name="Young S.K."/>
            <person name="Zeng Q."/>
            <person name="Gargeya S."/>
            <person name="Fitzgerald M."/>
            <person name="Haas B."/>
            <person name="Abouelleil A."/>
            <person name="Allen A.W."/>
            <person name="Alvarado L."/>
            <person name="Arachchi H.M."/>
            <person name="Berlin A.M."/>
            <person name="Chapman S.B."/>
            <person name="Gainer-Dewar J."/>
            <person name="Goldberg J."/>
            <person name="Griggs A."/>
            <person name="Gujja S."/>
            <person name="Hansen M."/>
            <person name="Howarth C."/>
            <person name="Imamovic A."/>
            <person name="Ireland A."/>
            <person name="Larimer J."/>
            <person name="McCowan C."/>
            <person name="Murphy C."/>
            <person name="Pearson M."/>
            <person name="Poon T.W."/>
            <person name="Priest M."/>
            <person name="Roberts A."/>
            <person name="Saif S."/>
            <person name="Shea T."/>
            <person name="Sisk P."/>
            <person name="Sykes S."/>
            <person name="Wortman J."/>
            <person name="Nusbaum C."/>
            <person name="Birren B."/>
        </authorList>
    </citation>
    <scope>NUCLEOTIDE SEQUENCE [LARGE SCALE GENOMIC DNA]</scope>
    <source>
        <strain evidence="3">maculatus3</strain>
    </source>
</reference>
<feature type="compositionally biased region" description="Basic residues" evidence="1">
    <location>
        <begin position="93"/>
        <end position="102"/>
    </location>
</feature>
<name>A0A182S8Q1_9DIPT</name>
<accession>A0A182S8Q1</accession>
<dbReference type="AlphaFoldDB" id="A0A182S8Q1"/>
<proteinExistence type="predicted"/>
<evidence type="ECO:0000313" key="2">
    <source>
        <dbReference type="EnsemblMetazoa" id="AMAM001918-PA"/>
    </source>
</evidence>
<dbReference type="VEuPathDB" id="VectorBase:AMAM001918"/>